<feature type="region of interest" description="Disordered" evidence="2">
    <location>
        <begin position="267"/>
        <end position="296"/>
    </location>
</feature>
<feature type="region of interest" description="Disordered" evidence="2">
    <location>
        <begin position="341"/>
        <end position="367"/>
    </location>
</feature>
<keyword evidence="1" id="KW-0175">Coiled coil</keyword>
<protein>
    <recommendedName>
        <fullName evidence="5">Dilute domain-containing protein</fullName>
    </recommendedName>
</protein>
<sequence length="818" mass="93317">MNPSTKKTTFVEGGPSSEEFFELKQKVTGNELELEDIKQQLAALQEKTKVLSEYDNKLETMNKRLDDANLQEIRDKINEVNADNKAIKNKIKSGNLTDTTPTMSASPSFEFSADQQKLNDEINELKKQVKELQNTLKDMKYKPTIKDIQENIDDFNKFIDAMKAKVNSIEDKLPETESSSASGSEDEDQVKQTEELLMEIPKLKDQINYHSISIGTTAKNIQNLRDVVKTLTDQVNKHNFTFEVYGRSINNLKRSLNKLASGAPIATKSTDVKEEDQSASGSDTEEQNDIISNDDNTLSDNALIELETLKKEFAQFKENNKDTLGCLKHEVKKIIHSLQSSLSASPSKKKNKHHQNQQDDIFNPENTLNSADHRLLSKISKEIKCIKYELKKLLLMADTGKLATAGNFIEIELQEESASCSDSENEIELHFINNEDSKDNNKQDQIKTKQVRFGNEEQDQVQVPVSDSDQNEKEEEKEDPLEVLKRVLKWNFVDVSPEVYVDKETKHHIVPSPVLPIISTLFEEEFFNPSNVDSATFDRAMNILEKEFPHIKMTNPNSRFICTYLVMNLVNLNSSKSKFDKERVDTFNKTFAPIMNIAATMIVLPLLQKFEVFINRFATGSFEIGPLKKDFNNILDSSIEEFQLNYNPTINSYLQKVLFALLDKKTANGLLSNPSRFDYISVNNWSEFIDSFEVDLPITKQIVTCLNKSYEIANNDDLRKQLCPDLETALVVFLLKNYIPDQKANQQIDIKAVEERLGVNAADTYGPITSIELPQVQMNTDLNYEIYKEITKGGIQKDLLQEFPYLSKYIDNNSQNEN</sequence>
<proteinExistence type="predicted"/>
<feature type="region of interest" description="Disordered" evidence="2">
    <location>
        <begin position="451"/>
        <end position="479"/>
    </location>
</feature>
<evidence type="ECO:0000313" key="3">
    <source>
        <dbReference type="EMBL" id="KAK8886834.1"/>
    </source>
</evidence>
<name>A0ABR2K701_9EUKA</name>
<dbReference type="EMBL" id="JAPFFF010000006">
    <property type="protein sequence ID" value="KAK8886834.1"/>
    <property type="molecule type" value="Genomic_DNA"/>
</dbReference>
<dbReference type="Proteomes" id="UP001470230">
    <property type="component" value="Unassembled WGS sequence"/>
</dbReference>
<evidence type="ECO:0000313" key="4">
    <source>
        <dbReference type="Proteomes" id="UP001470230"/>
    </source>
</evidence>
<reference evidence="3 4" key="1">
    <citation type="submission" date="2024-04" db="EMBL/GenBank/DDBJ databases">
        <title>Tritrichomonas musculus Genome.</title>
        <authorList>
            <person name="Alves-Ferreira E."/>
            <person name="Grigg M."/>
            <person name="Lorenzi H."/>
            <person name="Galac M."/>
        </authorList>
    </citation>
    <scope>NUCLEOTIDE SEQUENCE [LARGE SCALE GENOMIC DNA]</scope>
    <source>
        <strain evidence="3 4">EAF2021</strain>
    </source>
</reference>
<evidence type="ECO:0000256" key="1">
    <source>
        <dbReference type="SAM" id="Coils"/>
    </source>
</evidence>
<keyword evidence="4" id="KW-1185">Reference proteome</keyword>
<evidence type="ECO:0000256" key="2">
    <source>
        <dbReference type="SAM" id="MobiDB-lite"/>
    </source>
</evidence>
<gene>
    <name evidence="3" type="ORF">M9Y10_037867</name>
</gene>
<feature type="coiled-coil region" evidence="1">
    <location>
        <begin position="115"/>
        <end position="165"/>
    </location>
</feature>
<accession>A0ABR2K701</accession>
<comment type="caution">
    <text evidence="3">The sequence shown here is derived from an EMBL/GenBank/DDBJ whole genome shotgun (WGS) entry which is preliminary data.</text>
</comment>
<evidence type="ECO:0008006" key="5">
    <source>
        <dbReference type="Google" id="ProtNLM"/>
    </source>
</evidence>
<feature type="coiled-coil region" evidence="1">
    <location>
        <begin position="27"/>
        <end position="90"/>
    </location>
</feature>
<dbReference type="Gene3D" id="1.10.287.1490">
    <property type="match status" value="1"/>
</dbReference>
<organism evidence="3 4">
    <name type="scientific">Tritrichomonas musculus</name>
    <dbReference type="NCBI Taxonomy" id="1915356"/>
    <lineage>
        <taxon>Eukaryota</taxon>
        <taxon>Metamonada</taxon>
        <taxon>Parabasalia</taxon>
        <taxon>Tritrichomonadida</taxon>
        <taxon>Tritrichomonadidae</taxon>
        <taxon>Tritrichomonas</taxon>
    </lineage>
</organism>